<dbReference type="Pfam" id="PF05425">
    <property type="entry name" value="CopD"/>
    <property type="match status" value="1"/>
</dbReference>
<evidence type="ECO:0000256" key="4">
    <source>
        <dbReference type="ARBA" id="ARBA00022989"/>
    </source>
</evidence>
<feature type="transmembrane region" description="Helical" evidence="7">
    <location>
        <begin position="473"/>
        <end position="496"/>
    </location>
</feature>
<feature type="transmembrane region" description="Helical" evidence="7">
    <location>
        <begin position="297"/>
        <end position="319"/>
    </location>
</feature>
<dbReference type="GO" id="GO:0005886">
    <property type="term" value="C:plasma membrane"/>
    <property type="evidence" value="ECO:0007669"/>
    <property type="project" value="UniProtKB-SubCell"/>
</dbReference>
<accession>A0A021VUM6</accession>
<feature type="transmembrane region" description="Helical" evidence="7">
    <location>
        <begin position="508"/>
        <end position="531"/>
    </location>
</feature>
<feature type="transmembrane region" description="Helical" evidence="7">
    <location>
        <begin position="543"/>
        <end position="563"/>
    </location>
</feature>
<dbReference type="Proteomes" id="UP000019753">
    <property type="component" value="Unassembled WGS sequence"/>
</dbReference>
<feature type="transmembrane region" description="Helical" evidence="7">
    <location>
        <begin position="76"/>
        <end position="101"/>
    </location>
</feature>
<sequence length="674" mass="70215">MIVGAVVAVVVVLASGGWSGAWQATVLADPGALVRWSSPVVTVLSQLAAAVTVGALFLVVAILPSGSSREAVGAKAWPAAGVVAGAAAGMWTVLSVVDAVLTYARITGTSPQAEGFGSQLALYVGSVSGGRTLLGVTVLAAITTVLALLVTGPRSAVVAAVPALTAFALWSQTGHASGDVNHELAVGAMFLHLVGAALWIGGLAAITLVARHLGSALGTTVARWSPVAAWSLAAVVVSGLVNVVLRTDGPQDLTTPYGTLVVAKVLLTAGLALLGLVHRRAVIPRLEPTASGRAPALFWRLVAVELAVMGAVSGVAVGLGSTEPPGAVTASGDLTPAEVITGHPLPPPPTVELWLTSFRWDLIIAAGCASALVVYLRWVRRLRARGDRWPLTRTACAVTGLVLLGWVTSGGPAVYGHVLFSAHMVQHMVLVMVVPIFLALSAPVTLAARALPVRHDASWGPREWLLRLVHSPWARFWSHPVVAAGNFAGSMVIFYYTPAFEYALRWQIGTVLMVAHFTVAGYLFVNALVGIDPGPRRPAFPIRLLLLFATMVFHAFFGVALVMQETLLVPDWFGMLGRPWGPSALDDQRAGGAIAWGISEVPMLALAIGIALAWTKDDERTAKRLDRAADRSGDADLAAYNAMLTRLAGRTDAPAPGRTEQPEPSKRSAGAPDG</sequence>
<feature type="transmembrane region" description="Helical" evidence="7">
    <location>
        <begin position="121"/>
        <end position="149"/>
    </location>
</feature>
<feature type="transmembrane region" description="Helical" evidence="7">
    <location>
        <begin position="390"/>
        <end position="408"/>
    </location>
</feature>
<feature type="transmembrane region" description="Helical" evidence="7">
    <location>
        <begin position="221"/>
        <end position="245"/>
    </location>
</feature>
<feature type="transmembrane region" description="Helical" evidence="7">
    <location>
        <begin position="358"/>
        <end position="378"/>
    </location>
</feature>
<evidence type="ECO:0000313" key="10">
    <source>
        <dbReference type="Proteomes" id="UP000019753"/>
    </source>
</evidence>
<dbReference type="PANTHER" id="PTHR34820">
    <property type="entry name" value="INNER MEMBRANE PROTEIN YEBZ"/>
    <property type="match status" value="1"/>
</dbReference>
<evidence type="ECO:0000256" key="1">
    <source>
        <dbReference type="ARBA" id="ARBA00004651"/>
    </source>
</evidence>
<dbReference type="InterPro" id="IPR032694">
    <property type="entry name" value="CopC/D"/>
</dbReference>
<feature type="transmembrane region" description="Helical" evidence="7">
    <location>
        <begin position="428"/>
        <end position="452"/>
    </location>
</feature>
<feature type="transmembrane region" description="Helical" evidence="7">
    <location>
        <begin position="185"/>
        <end position="209"/>
    </location>
</feature>
<evidence type="ECO:0000259" key="8">
    <source>
        <dbReference type="Pfam" id="PF05425"/>
    </source>
</evidence>
<evidence type="ECO:0000256" key="3">
    <source>
        <dbReference type="ARBA" id="ARBA00022692"/>
    </source>
</evidence>
<keyword evidence="3 7" id="KW-0812">Transmembrane</keyword>
<gene>
    <name evidence="9" type="ORF">N866_03120</name>
</gene>
<protein>
    <submittedName>
        <fullName evidence="9">Copper resistance protein CopD</fullName>
    </submittedName>
</protein>
<evidence type="ECO:0000256" key="7">
    <source>
        <dbReference type="SAM" id="Phobius"/>
    </source>
</evidence>
<dbReference type="InterPro" id="IPR008457">
    <property type="entry name" value="Cu-R_CopD_dom"/>
</dbReference>
<dbReference type="InterPro" id="IPR019108">
    <property type="entry name" value="Caa3_assmbl_CtaG-rel"/>
</dbReference>
<dbReference type="GO" id="GO:0006825">
    <property type="term" value="P:copper ion transport"/>
    <property type="evidence" value="ECO:0007669"/>
    <property type="project" value="InterPro"/>
</dbReference>
<keyword evidence="5 7" id="KW-0472">Membrane</keyword>
<proteinExistence type="predicted"/>
<reference evidence="9 10" key="1">
    <citation type="submission" date="2014-01" db="EMBL/GenBank/DDBJ databases">
        <title>Actinotalea ferrariae CF5-4.</title>
        <authorList>
            <person name="Chen F."/>
            <person name="Li Y."/>
            <person name="Wang G."/>
        </authorList>
    </citation>
    <scope>NUCLEOTIDE SEQUENCE [LARGE SCALE GENOMIC DNA]</scope>
    <source>
        <strain evidence="9 10">CF5-4</strain>
    </source>
</reference>
<feature type="transmembrane region" description="Helical" evidence="7">
    <location>
        <begin position="44"/>
        <end position="64"/>
    </location>
</feature>
<feature type="domain" description="Copper resistance protein D" evidence="8">
    <location>
        <begin position="220"/>
        <end position="319"/>
    </location>
</feature>
<evidence type="ECO:0000313" key="9">
    <source>
        <dbReference type="EMBL" id="EYR64838.1"/>
    </source>
</evidence>
<keyword evidence="10" id="KW-1185">Reference proteome</keyword>
<dbReference type="AlphaFoldDB" id="A0A021VUM6"/>
<name>A0A021VUM6_9CELL</name>
<dbReference type="PANTHER" id="PTHR34820:SF4">
    <property type="entry name" value="INNER MEMBRANE PROTEIN YEBZ"/>
    <property type="match status" value="1"/>
</dbReference>
<keyword evidence="2" id="KW-1003">Cell membrane</keyword>
<dbReference type="Pfam" id="PF09678">
    <property type="entry name" value="Caa3_CtaG"/>
    <property type="match status" value="1"/>
</dbReference>
<evidence type="ECO:0000256" key="5">
    <source>
        <dbReference type="ARBA" id="ARBA00023136"/>
    </source>
</evidence>
<dbReference type="EMBL" id="AXCW01000014">
    <property type="protein sequence ID" value="EYR64838.1"/>
    <property type="molecule type" value="Genomic_DNA"/>
</dbReference>
<evidence type="ECO:0000256" key="6">
    <source>
        <dbReference type="SAM" id="MobiDB-lite"/>
    </source>
</evidence>
<feature type="transmembrane region" description="Helical" evidence="7">
    <location>
        <begin position="593"/>
        <end position="614"/>
    </location>
</feature>
<keyword evidence="4 7" id="KW-1133">Transmembrane helix</keyword>
<feature type="transmembrane region" description="Helical" evidence="7">
    <location>
        <begin position="257"/>
        <end position="277"/>
    </location>
</feature>
<comment type="subcellular location">
    <subcellularLocation>
        <location evidence="1">Cell membrane</location>
        <topology evidence="1">Multi-pass membrane protein</topology>
    </subcellularLocation>
</comment>
<comment type="caution">
    <text evidence="9">The sequence shown here is derived from an EMBL/GenBank/DDBJ whole genome shotgun (WGS) entry which is preliminary data.</text>
</comment>
<feature type="transmembrane region" description="Helical" evidence="7">
    <location>
        <begin position="156"/>
        <end position="173"/>
    </location>
</feature>
<feature type="region of interest" description="Disordered" evidence="6">
    <location>
        <begin position="650"/>
        <end position="674"/>
    </location>
</feature>
<organism evidence="9 10">
    <name type="scientific">Actinotalea ferrariae CF5-4</name>
    <dbReference type="NCBI Taxonomy" id="948458"/>
    <lineage>
        <taxon>Bacteria</taxon>
        <taxon>Bacillati</taxon>
        <taxon>Actinomycetota</taxon>
        <taxon>Actinomycetes</taxon>
        <taxon>Micrococcales</taxon>
        <taxon>Cellulomonadaceae</taxon>
        <taxon>Actinotalea</taxon>
    </lineage>
</organism>
<evidence type="ECO:0000256" key="2">
    <source>
        <dbReference type="ARBA" id="ARBA00022475"/>
    </source>
</evidence>